<evidence type="ECO:0000256" key="7">
    <source>
        <dbReference type="ARBA" id="ARBA00023012"/>
    </source>
</evidence>
<evidence type="ECO:0000259" key="12">
    <source>
        <dbReference type="PROSITE" id="PS50885"/>
    </source>
</evidence>
<reference evidence="13 14" key="1">
    <citation type="submission" date="2013-03" db="EMBL/GenBank/DDBJ databases">
        <title>The Genome Sequence of Enterococcus columbae ATCC_51263 (PacBio/Illumina hybrid assembly).</title>
        <authorList>
            <consortium name="The Broad Institute Genomics Platform"/>
            <consortium name="The Broad Institute Genome Sequencing Center for Infectious Disease"/>
            <person name="Earl A."/>
            <person name="Russ C."/>
            <person name="Gilmore M."/>
            <person name="Surin D."/>
            <person name="Walker B."/>
            <person name="Young S."/>
            <person name="Zeng Q."/>
            <person name="Gargeya S."/>
            <person name="Fitzgerald M."/>
            <person name="Haas B."/>
            <person name="Abouelleil A."/>
            <person name="Allen A.W."/>
            <person name="Alvarado L."/>
            <person name="Arachchi H.M."/>
            <person name="Berlin A.M."/>
            <person name="Chapman S.B."/>
            <person name="Gainer-Dewar J."/>
            <person name="Goldberg J."/>
            <person name="Griggs A."/>
            <person name="Gujja S."/>
            <person name="Hansen M."/>
            <person name="Howarth C."/>
            <person name="Imamovic A."/>
            <person name="Ireland A."/>
            <person name="Larimer J."/>
            <person name="McCowan C."/>
            <person name="Murphy C."/>
            <person name="Pearson M."/>
            <person name="Poon T.W."/>
            <person name="Priest M."/>
            <person name="Roberts A."/>
            <person name="Saif S."/>
            <person name="Shea T."/>
            <person name="Sisk P."/>
            <person name="Sykes S."/>
            <person name="Wortman J."/>
            <person name="Nusbaum C."/>
            <person name="Birren B."/>
        </authorList>
    </citation>
    <scope>NUCLEOTIDE SEQUENCE [LARGE SCALE GENOMIC DNA]</scope>
    <source>
        <strain evidence="13 14">ATCC 51263</strain>
    </source>
</reference>
<evidence type="ECO:0000256" key="4">
    <source>
        <dbReference type="ARBA" id="ARBA00022553"/>
    </source>
</evidence>
<keyword evidence="7" id="KW-0902">Two-component regulatory system</keyword>
<evidence type="ECO:0000259" key="11">
    <source>
        <dbReference type="PROSITE" id="PS50109"/>
    </source>
</evidence>
<evidence type="ECO:0000256" key="10">
    <source>
        <dbReference type="SAM" id="Phobius"/>
    </source>
</evidence>
<evidence type="ECO:0000256" key="1">
    <source>
        <dbReference type="ARBA" id="ARBA00000085"/>
    </source>
</evidence>
<dbReference type="InterPro" id="IPR005467">
    <property type="entry name" value="His_kinase_dom"/>
</dbReference>
<feature type="coiled-coil region" evidence="9">
    <location>
        <begin position="252"/>
        <end position="279"/>
    </location>
</feature>
<dbReference type="PROSITE" id="PS50109">
    <property type="entry name" value="HIS_KIN"/>
    <property type="match status" value="1"/>
</dbReference>
<keyword evidence="8 10" id="KW-0472">Membrane</keyword>
<dbReference type="InterPro" id="IPR036890">
    <property type="entry name" value="HATPase_C_sf"/>
</dbReference>
<feature type="domain" description="HAMP" evidence="12">
    <location>
        <begin position="185"/>
        <end position="228"/>
    </location>
</feature>
<evidence type="ECO:0000256" key="9">
    <source>
        <dbReference type="SAM" id="Coils"/>
    </source>
</evidence>
<name>S0KW88_9ENTE</name>
<dbReference type="InterPro" id="IPR003660">
    <property type="entry name" value="HAMP_dom"/>
</dbReference>
<comment type="catalytic activity">
    <reaction evidence="1">
        <text>ATP + protein L-histidine = ADP + protein N-phospho-L-histidine.</text>
        <dbReference type="EC" id="2.7.13.3"/>
    </reaction>
</comment>
<protein>
    <recommendedName>
        <fullName evidence="3">histidine kinase</fullName>
        <ecNumber evidence="3">2.7.13.3</ecNumber>
    </recommendedName>
</protein>
<evidence type="ECO:0000256" key="8">
    <source>
        <dbReference type="ARBA" id="ARBA00023136"/>
    </source>
</evidence>
<evidence type="ECO:0000256" key="3">
    <source>
        <dbReference type="ARBA" id="ARBA00012438"/>
    </source>
</evidence>
<sequence>MGIKKLYSRKNSLKSILSIYSLIFIAIIGFLFLLLYIGFNYGVKYDLYTFANHEEKQVESLKQKIISSQSFNPTWVPSNIGYIQLNQENKIIQSNMTPKNKKNALAYLKGKQTSSKDYFLKVVYKDGICIFKYNIGVFYSSDWANAHLPSVELLFLLIIALIIFIPTMWFAKSITKRIYKDVFPLQNALIAIGQGDLTIPVPTLTISEFKELGSLTEHMRIDLKATLEALWSSEHKIREQTTQMLHDYRSPLTVARANAEFMKEDLNQLNKASSDNEKEQLYSSLVTYTESIIFNLNRLSEVADRLQRQFSNEDAVKEPLAFNQFNRKIEQEGQMLSKHYGNKWKSQFHKTGAYTMIEESTLYQALTNIILNACEHGRSPQSINLSFMVTNEKAEYKVINSGSCFSNAALTHATDKGFSESQNHLQTIKGMGLYFVANVLRANGGELYLSNTPEGYACVQIILPSYEPKKNT</sequence>
<keyword evidence="10" id="KW-1133">Transmembrane helix</keyword>
<comment type="caution">
    <text evidence="13">The sequence shown here is derived from an EMBL/GenBank/DDBJ whole genome shotgun (WGS) entry which is preliminary data.</text>
</comment>
<dbReference type="Gene3D" id="1.10.287.130">
    <property type="match status" value="1"/>
</dbReference>
<accession>S0KW88</accession>
<dbReference type="InterPro" id="IPR003594">
    <property type="entry name" value="HATPase_dom"/>
</dbReference>
<proteinExistence type="predicted"/>
<keyword evidence="4" id="KW-0597">Phosphoprotein</keyword>
<dbReference type="Proteomes" id="UP000014113">
    <property type="component" value="Unassembled WGS sequence"/>
</dbReference>
<feature type="transmembrane region" description="Helical" evidence="10">
    <location>
        <begin position="20"/>
        <end position="39"/>
    </location>
</feature>
<evidence type="ECO:0000313" key="13">
    <source>
        <dbReference type="EMBL" id="EOW84526.1"/>
    </source>
</evidence>
<dbReference type="GO" id="GO:0005886">
    <property type="term" value="C:plasma membrane"/>
    <property type="evidence" value="ECO:0007669"/>
    <property type="project" value="TreeGrafter"/>
</dbReference>
<dbReference type="EC" id="2.7.13.3" evidence="3"/>
<dbReference type="SUPFAM" id="SSF55874">
    <property type="entry name" value="ATPase domain of HSP90 chaperone/DNA topoisomerase II/histidine kinase"/>
    <property type="match status" value="1"/>
</dbReference>
<feature type="transmembrane region" description="Helical" evidence="10">
    <location>
        <begin position="153"/>
        <end position="171"/>
    </location>
</feature>
<keyword evidence="14" id="KW-1185">Reference proteome</keyword>
<dbReference type="AlphaFoldDB" id="S0KW88"/>
<dbReference type="PANTHER" id="PTHR45528">
    <property type="entry name" value="SENSOR HISTIDINE KINASE CPXA"/>
    <property type="match status" value="1"/>
</dbReference>
<dbReference type="OrthoDB" id="84942at2"/>
<keyword evidence="5" id="KW-0808">Transferase</keyword>
<keyword evidence="9" id="KW-0175">Coiled coil</keyword>
<dbReference type="STRING" id="1121865.OMW_00424"/>
<dbReference type="GO" id="GO:0000155">
    <property type="term" value="F:phosphorelay sensor kinase activity"/>
    <property type="evidence" value="ECO:0007669"/>
    <property type="project" value="TreeGrafter"/>
</dbReference>
<dbReference type="EMBL" id="ASWJ01000004">
    <property type="protein sequence ID" value="EOW84526.1"/>
    <property type="molecule type" value="Genomic_DNA"/>
</dbReference>
<organism evidence="13 14">
    <name type="scientific">Enterococcus columbae DSM 7374 = ATCC 51263</name>
    <dbReference type="NCBI Taxonomy" id="1121865"/>
    <lineage>
        <taxon>Bacteria</taxon>
        <taxon>Bacillati</taxon>
        <taxon>Bacillota</taxon>
        <taxon>Bacilli</taxon>
        <taxon>Lactobacillales</taxon>
        <taxon>Enterococcaceae</taxon>
        <taxon>Enterococcus</taxon>
    </lineage>
</organism>
<dbReference type="eggNOG" id="COG2205">
    <property type="taxonomic scope" value="Bacteria"/>
</dbReference>
<dbReference type="RefSeq" id="WP_016182588.1">
    <property type="nucleotide sequence ID" value="NZ_JXKI01000039.1"/>
</dbReference>
<gene>
    <name evidence="13" type="ORF">I568_01022</name>
</gene>
<dbReference type="Gene3D" id="3.30.565.10">
    <property type="entry name" value="Histidine kinase-like ATPase, C-terminal domain"/>
    <property type="match status" value="1"/>
</dbReference>
<dbReference type="SMART" id="SM00387">
    <property type="entry name" value="HATPase_c"/>
    <property type="match status" value="1"/>
</dbReference>
<feature type="domain" description="Histidine kinase" evidence="11">
    <location>
        <begin position="243"/>
        <end position="467"/>
    </location>
</feature>
<evidence type="ECO:0000313" key="14">
    <source>
        <dbReference type="Proteomes" id="UP000014113"/>
    </source>
</evidence>
<dbReference type="PROSITE" id="PS50885">
    <property type="entry name" value="HAMP"/>
    <property type="match status" value="1"/>
</dbReference>
<keyword evidence="10" id="KW-0812">Transmembrane</keyword>
<dbReference type="PATRIC" id="fig|1121865.3.peg.417"/>
<dbReference type="PANTHER" id="PTHR45528:SF8">
    <property type="entry name" value="HISTIDINE KINASE"/>
    <property type="match status" value="1"/>
</dbReference>
<comment type="subcellular location">
    <subcellularLocation>
        <location evidence="2">Membrane</location>
        <topology evidence="2">Multi-pass membrane protein</topology>
    </subcellularLocation>
</comment>
<keyword evidence="6" id="KW-0418">Kinase</keyword>
<dbReference type="InterPro" id="IPR050398">
    <property type="entry name" value="HssS/ArlS-like"/>
</dbReference>
<dbReference type="Pfam" id="PF02518">
    <property type="entry name" value="HATPase_c"/>
    <property type="match status" value="1"/>
</dbReference>
<evidence type="ECO:0000256" key="5">
    <source>
        <dbReference type="ARBA" id="ARBA00022679"/>
    </source>
</evidence>
<evidence type="ECO:0000256" key="2">
    <source>
        <dbReference type="ARBA" id="ARBA00004141"/>
    </source>
</evidence>
<evidence type="ECO:0000256" key="6">
    <source>
        <dbReference type="ARBA" id="ARBA00022777"/>
    </source>
</evidence>